<comment type="caution">
    <text evidence="2">The sequence shown here is derived from an EMBL/GenBank/DDBJ whole genome shotgun (WGS) entry which is preliminary data.</text>
</comment>
<dbReference type="EMBL" id="JAUIZM010000008">
    <property type="protein sequence ID" value="KAK1368865.1"/>
    <property type="molecule type" value="Genomic_DNA"/>
</dbReference>
<sequence length="362" mass="38280">MPSGAKKRRIAKKKKGLQALSSSPNSSVQSQGSDDVQHFADKESDDGSPASQEHCYSEHPFAEVDDKDVEGRVESLSGQLAVSEQSSQEVGVDSGKNVTTEEGIVQIEWELNSEEDYGSKEGSVESKEVHTGGSLGSSSSSSRRSSNGSLSSSDDGSHVKKTEVVETGHAVDTLSKAEKQVDTSISAGENSNVVSETASVVTPDKASFIEDVLQLNESSFGNYSGTPVDDILEVQEVGYKLEVQEGADKILPDKENSAGNSPILMDLGLRKVDGKAVSTSEKKAAVPVEVNNSATESKDVKLLLSFDSPTVHASKDADHVKASDSPKCSESQPLVASAPQAMQKTSLKSCCGIFELFTSSDR</sequence>
<feature type="compositionally biased region" description="Basic and acidic residues" evidence="1">
    <location>
        <begin position="155"/>
        <end position="166"/>
    </location>
</feature>
<feature type="region of interest" description="Disordered" evidence="1">
    <location>
        <begin position="1"/>
        <end position="196"/>
    </location>
</feature>
<evidence type="ECO:0000256" key="1">
    <source>
        <dbReference type="SAM" id="MobiDB-lite"/>
    </source>
</evidence>
<gene>
    <name evidence="2" type="ORF">POM88_034957</name>
</gene>
<feature type="compositionally biased region" description="Basic residues" evidence="1">
    <location>
        <begin position="1"/>
        <end position="16"/>
    </location>
</feature>
<name>A0AAD8MB34_9APIA</name>
<feature type="compositionally biased region" description="Low complexity" evidence="1">
    <location>
        <begin position="136"/>
        <end position="154"/>
    </location>
</feature>
<feature type="compositionally biased region" description="Low complexity" evidence="1">
    <location>
        <begin position="18"/>
        <end position="34"/>
    </location>
</feature>
<feature type="compositionally biased region" description="Basic and acidic residues" evidence="1">
    <location>
        <begin position="55"/>
        <end position="73"/>
    </location>
</feature>
<organism evidence="2 3">
    <name type="scientific">Heracleum sosnowskyi</name>
    <dbReference type="NCBI Taxonomy" id="360622"/>
    <lineage>
        <taxon>Eukaryota</taxon>
        <taxon>Viridiplantae</taxon>
        <taxon>Streptophyta</taxon>
        <taxon>Embryophyta</taxon>
        <taxon>Tracheophyta</taxon>
        <taxon>Spermatophyta</taxon>
        <taxon>Magnoliopsida</taxon>
        <taxon>eudicotyledons</taxon>
        <taxon>Gunneridae</taxon>
        <taxon>Pentapetalae</taxon>
        <taxon>asterids</taxon>
        <taxon>campanulids</taxon>
        <taxon>Apiales</taxon>
        <taxon>Apiaceae</taxon>
        <taxon>Apioideae</taxon>
        <taxon>apioid superclade</taxon>
        <taxon>Tordylieae</taxon>
        <taxon>Tordyliinae</taxon>
        <taxon>Heracleum</taxon>
    </lineage>
</organism>
<protein>
    <submittedName>
        <fullName evidence="2">Uncharacterized protein</fullName>
    </submittedName>
</protein>
<dbReference type="PANTHER" id="PTHR37187">
    <property type="entry name" value="EXPRESSED PROTEIN"/>
    <property type="match status" value="1"/>
</dbReference>
<feature type="compositionally biased region" description="Polar residues" evidence="1">
    <location>
        <begin position="76"/>
        <end position="89"/>
    </location>
</feature>
<proteinExistence type="predicted"/>
<reference evidence="2" key="1">
    <citation type="submission" date="2023-02" db="EMBL/GenBank/DDBJ databases">
        <title>Genome of toxic invasive species Heracleum sosnowskyi carries increased number of genes despite the absence of recent whole-genome duplications.</title>
        <authorList>
            <person name="Schelkunov M."/>
            <person name="Shtratnikova V."/>
            <person name="Makarenko M."/>
            <person name="Klepikova A."/>
            <person name="Omelchenko D."/>
            <person name="Novikova G."/>
            <person name="Obukhova E."/>
            <person name="Bogdanov V."/>
            <person name="Penin A."/>
            <person name="Logacheva M."/>
        </authorList>
    </citation>
    <scope>NUCLEOTIDE SEQUENCE</scope>
    <source>
        <strain evidence="2">Hsosn_3</strain>
        <tissue evidence="2">Leaf</tissue>
    </source>
</reference>
<evidence type="ECO:0000313" key="3">
    <source>
        <dbReference type="Proteomes" id="UP001237642"/>
    </source>
</evidence>
<dbReference type="PANTHER" id="PTHR37187:SF7">
    <property type="entry name" value="EXPRESSED PROTEIN"/>
    <property type="match status" value="1"/>
</dbReference>
<accession>A0AAD8MB34</accession>
<keyword evidence="3" id="KW-1185">Reference proteome</keyword>
<dbReference type="AlphaFoldDB" id="A0AAD8MB34"/>
<dbReference type="Proteomes" id="UP001237642">
    <property type="component" value="Unassembled WGS sequence"/>
</dbReference>
<evidence type="ECO:0000313" key="2">
    <source>
        <dbReference type="EMBL" id="KAK1368865.1"/>
    </source>
</evidence>
<feature type="compositionally biased region" description="Polar residues" evidence="1">
    <location>
        <begin position="182"/>
        <end position="196"/>
    </location>
</feature>
<reference evidence="2" key="2">
    <citation type="submission" date="2023-05" db="EMBL/GenBank/DDBJ databases">
        <authorList>
            <person name="Schelkunov M.I."/>
        </authorList>
    </citation>
    <scope>NUCLEOTIDE SEQUENCE</scope>
    <source>
        <strain evidence="2">Hsosn_3</strain>
        <tissue evidence="2">Leaf</tissue>
    </source>
</reference>
<feature type="compositionally biased region" description="Basic and acidic residues" evidence="1">
    <location>
        <begin position="117"/>
        <end position="130"/>
    </location>
</feature>